<comment type="caution">
    <text evidence="2">The sequence shown here is derived from an EMBL/GenBank/DDBJ whole genome shotgun (WGS) entry which is preliminary data.</text>
</comment>
<dbReference type="OrthoDB" id="540842at2"/>
<keyword evidence="1" id="KW-0472">Membrane</keyword>
<evidence type="ECO:0000313" key="2">
    <source>
        <dbReference type="EMBL" id="KGF88475.1"/>
    </source>
</evidence>
<dbReference type="eggNOG" id="COG3064">
    <property type="taxonomic scope" value="Bacteria"/>
</dbReference>
<feature type="transmembrane region" description="Helical" evidence="1">
    <location>
        <begin position="61"/>
        <end position="79"/>
    </location>
</feature>
<reference evidence="3" key="1">
    <citation type="journal article" date="2014" name="Sci. Data">
        <title>Genomes of diverse isolates of the marine cyanobacterium Prochlorococcus.</title>
        <authorList>
            <person name="Biller S."/>
            <person name="Berube P."/>
            <person name="Thompson J."/>
            <person name="Kelly L."/>
            <person name="Roggensack S."/>
            <person name="Awad L."/>
            <person name="Roache-Johnson K."/>
            <person name="Ding H."/>
            <person name="Giovannoni S.J."/>
            <person name="Moore L.R."/>
            <person name="Chisholm S.W."/>
        </authorList>
    </citation>
    <scope>NUCLEOTIDE SEQUENCE [LARGE SCALE GENOMIC DNA]</scope>
    <source>
        <strain evidence="3">GP2</strain>
    </source>
</reference>
<dbReference type="Proteomes" id="UP000030598">
    <property type="component" value="Unassembled WGS sequence"/>
</dbReference>
<proteinExistence type="predicted"/>
<dbReference type="AlphaFoldDB" id="A0A0A1ZGC2"/>
<keyword evidence="1" id="KW-1133">Transmembrane helix</keyword>
<organism evidence="2 3">
    <name type="scientific">Prochlorococcus marinus str. GP2</name>
    <dbReference type="NCBI Taxonomy" id="59925"/>
    <lineage>
        <taxon>Bacteria</taxon>
        <taxon>Bacillati</taxon>
        <taxon>Cyanobacteriota</taxon>
        <taxon>Cyanophyceae</taxon>
        <taxon>Synechococcales</taxon>
        <taxon>Prochlorococcaceae</taxon>
        <taxon>Prochlorococcus</taxon>
    </lineage>
</organism>
<feature type="transmembrane region" description="Helical" evidence="1">
    <location>
        <begin position="6"/>
        <end position="26"/>
    </location>
</feature>
<protein>
    <submittedName>
        <fullName evidence="2">Uncharacterized protein</fullName>
    </submittedName>
</protein>
<sequence length="149" mass="17502">MNSFIFYLGTFYILIGTIFLFVPIIYLELGRPKDLIKAFLNLLIGFILIVKNKTIDESFSIIFLLLTLLVVFYVVELFLSRWNQLTDQEKSKLTTFLELKNNFSKIFEAINLGLSNLKKPLNFFNFVSKNKITTKKKWVRNDKNDNMNV</sequence>
<evidence type="ECO:0000313" key="3">
    <source>
        <dbReference type="Proteomes" id="UP000030598"/>
    </source>
</evidence>
<gene>
    <name evidence="2" type="ORF">EU91_0408</name>
</gene>
<name>A0A0A1ZGC2_PROMR</name>
<evidence type="ECO:0000256" key="1">
    <source>
        <dbReference type="SAM" id="Phobius"/>
    </source>
</evidence>
<keyword evidence="1" id="KW-0812">Transmembrane</keyword>
<dbReference type="EMBL" id="JNAH01000003">
    <property type="protein sequence ID" value="KGF88475.1"/>
    <property type="molecule type" value="Genomic_DNA"/>
</dbReference>
<accession>A0A0A1ZGC2</accession>